<sequence>MSNQDKINAIASTIGQVRDLVLKIHAEIQNMKRNPPAENLDFSRLDSILENLKAHTEATDAELPDLPAA</sequence>
<name>A0A370I5A2_9NOCA</name>
<organism evidence="1 2">
    <name type="scientific">Nocardia pseudobrasiliensis</name>
    <dbReference type="NCBI Taxonomy" id="45979"/>
    <lineage>
        <taxon>Bacteria</taxon>
        <taxon>Bacillati</taxon>
        <taxon>Actinomycetota</taxon>
        <taxon>Actinomycetes</taxon>
        <taxon>Mycobacteriales</taxon>
        <taxon>Nocardiaceae</taxon>
        <taxon>Nocardia</taxon>
    </lineage>
</organism>
<dbReference type="AlphaFoldDB" id="A0A370I5A2"/>
<dbReference type="EMBL" id="QQBC01000005">
    <property type="protein sequence ID" value="RDI65780.1"/>
    <property type="molecule type" value="Genomic_DNA"/>
</dbReference>
<protein>
    <submittedName>
        <fullName evidence="1">Uncharacterized protein</fullName>
    </submittedName>
</protein>
<reference evidence="1 2" key="1">
    <citation type="submission" date="2018-07" db="EMBL/GenBank/DDBJ databases">
        <title>Genomic Encyclopedia of Type Strains, Phase IV (KMG-IV): sequencing the most valuable type-strain genomes for metagenomic binning, comparative biology and taxonomic classification.</title>
        <authorList>
            <person name="Goeker M."/>
        </authorList>
    </citation>
    <scope>NUCLEOTIDE SEQUENCE [LARGE SCALE GENOMIC DNA]</scope>
    <source>
        <strain evidence="1 2">DSM 44290</strain>
    </source>
</reference>
<proteinExistence type="predicted"/>
<evidence type="ECO:0000313" key="1">
    <source>
        <dbReference type="EMBL" id="RDI65780.1"/>
    </source>
</evidence>
<gene>
    <name evidence="1" type="ORF">DFR76_10595</name>
</gene>
<evidence type="ECO:0000313" key="2">
    <source>
        <dbReference type="Proteomes" id="UP000254869"/>
    </source>
</evidence>
<accession>A0A370I5A2</accession>
<comment type="caution">
    <text evidence="1">The sequence shown here is derived from an EMBL/GenBank/DDBJ whole genome shotgun (WGS) entry which is preliminary data.</text>
</comment>
<dbReference type="STRING" id="1210086.GCA_001613105_04144"/>
<dbReference type="RefSeq" id="WP_068000031.1">
    <property type="nucleotide sequence ID" value="NZ_QQBC01000005.1"/>
</dbReference>
<keyword evidence="2" id="KW-1185">Reference proteome</keyword>
<dbReference type="Proteomes" id="UP000254869">
    <property type="component" value="Unassembled WGS sequence"/>
</dbReference>